<dbReference type="Pfam" id="PF01842">
    <property type="entry name" value="ACT"/>
    <property type="match status" value="1"/>
</dbReference>
<dbReference type="EC" id="1.1.1.95" evidence="10"/>
<evidence type="ECO:0000256" key="7">
    <source>
        <dbReference type="ARBA" id="ARBA00048126"/>
    </source>
</evidence>
<comment type="similarity">
    <text evidence="3 10">Belongs to the D-isomer specific 2-hydroxyacid dehydrogenase family.</text>
</comment>
<dbReference type="GO" id="GO:0006564">
    <property type="term" value="P:L-serine biosynthetic process"/>
    <property type="evidence" value="ECO:0007669"/>
    <property type="project" value="UniProtKB-UniRule"/>
</dbReference>
<dbReference type="Pfam" id="PF00389">
    <property type="entry name" value="2-Hacid_dh"/>
    <property type="match status" value="1"/>
</dbReference>
<dbReference type="GO" id="GO:0008720">
    <property type="term" value="F:D-lactate dehydrogenase (NAD+) activity"/>
    <property type="evidence" value="ECO:0007669"/>
    <property type="project" value="UniProtKB-EC"/>
</dbReference>
<reference evidence="13" key="1">
    <citation type="submission" date="2016-10" db="EMBL/GenBank/DDBJ databases">
        <authorList>
            <person name="Varghese N."/>
            <person name="Submissions S."/>
        </authorList>
    </citation>
    <scope>NUCLEOTIDE SEQUENCE [LARGE SCALE GENOMIC DNA]</scope>
    <source>
        <strain evidence="13">CGMCC 1.8911</strain>
    </source>
</reference>
<proteinExistence type="inferred from homology"/>
<dbReference type="GO" id="GO:0051287">
    <property type="term" value="F:NAD binding"/>
    <property type="evidence" value="ECO:0007669"/>
    <property type="project" value="UniProtKB-UniRule"/>
</dbReference>
<dbReference type="PROSITE" id="PS51671">
    <property type="entry name" value="ACT"/>
    <property type="match status" value="1"/>
</dbReference>
<dbReference type="Pfam" id="PF19304">
    <property type="entry name" value="PGDH_inter"/>
    <property type="match status" value="1"/>
</dbReference>
<dbReference type="STRING" id="586411.SAMN05216187_10370"/>
<keyword evidence="5 10" id="KW-0560">Oxidoreductase</keyword>
<dbReference type="FunFam" id="3.30.70.260:FF:000008">
    <property type="entry name" value="D-3-phosphoglycerate dehydrogenase, chloroplastic"/>
    <property type="match status" value="1"/>
</dbReference>
<dbReference type="PANTHER" id="PTHR42938:SF47">
    <property type="entry name" value="HYDROXYPYRUVATE REDUCTASE"/>
    <property type="match status" value="1"/>
</dbReference>
<dbReference type="FunFam" id="3.40.50.720:FF:000021">
    <property type="entry name" value="D-3-phosphoglycerate dehydrogenase"/>
    <property type="match status" value="1"/>
</dbReference>
<dbReference type="Gene3D" id="3.30.1330.90">
    <property type="entry name" value="D-3-phosphoglycerate dehydrogenase, domain 3"/>
    <property type="match status" value="1"/>
</dbReference>
<dbReference type="Gene3D" id="3.30.70.260">
    <property type="match status" value="1"/>
</dbReference>
<gene>
    <name evidence="12" type="ORF">SAMN05216187_10370</name>
</gene>
<comment type="catalytic activity">
    <reaction evidence="9">
        <text>(R)-lactate + NAD(+) = pyruvate + NADH + H(+)</text>
        <dbReference type="Rhea" id="RHEA:16369"/>
        <dbReference type="ChEBI" id="CHEBI:15361"/>
        <dbReference type="ChEBI" id="CHEBI:15378"/>
        <dbReference type="ChEBI" id="CHEBI:16004"/>
        <dbReference type="ChEBI" id="CHEBI:57540"/>
        <dbReference type="ChEBI" id="CHEBI:57945"/>
        <dbReference type="EC" id="1.1.1.28"/>
    </reaction>
</comment>
<evidence type="ECO:0000256" key="4">
    <source>
        <dbReference type="ARBA" id="ARBA00021582"/>
    </source>
</evidence>
<dbReference type="CDD" id="cd12173">
    <property type="entry name" value="PGDH_4"/>
    <property type="match status" value="1"/>
</dbReference>
<keyword evidence="10" id="KW-0028">Amino-acid biosynthesis</keyword>
<dbReference type="InterPro" id="IPR029009">
    <property type="entry name" value="ASB_dom_sf"/>
</dbReference>
<dbReference type="PANTHER" id="PTHR42938">
    <property type="entry name" value="FORMATE DEHYDROGENASE 1"/>
    <property type="match status" value="1"/>
</dbReference>
<dbReference type="PROSITE" id="PS00065">
    <property type="entry name" value="D_2_HYDROXYACID_DH_1"/>
    <property type="match status" value="1"/>
</dbReference>
<dbReference type="CDD" id="cd04902">
    <property type="entry name" value="ACT_3PGDH-xct"/>
    <property type="match status" value="1"/>
</dbReference>
<evidence type="ECO:0000256" key="10">
    <source>
        <dbReference type="RuleBase" id="RU363003"/>
    </source>
</evidence>
<dbReference type="UniPathway" id="UPA00135">
    <property type="reaction ID" value="UER00196"/>
</dbReference>
<evidence type="ECO:0000256" key="9">
    <source>
        <dbReference type="ARBA" id="ARBA00049040"/>
    </source>
</evidence>
<sequence>MSKHKVIVLDPVSQEGIQALIDHDDFEVTRQEGLTEAQIIDIIHDFDAVIVRSQTTVTKRIIQHAKNLKMIARAGVGVDNIDIDAATKHGVIVVNAPEGNTISATEHTLAMMLSMARDIPEAYKELTGGTWNRSAHKGVELYGKTLGIIGAGKIGFGVARRAKSFGMKIVAFDPYLSDEKARDNEITKMEVDEVAAAADFVTVHTPLTPQTKGIIGADFFRRCKKEGIYVINVARGGIVDEDALLEALDAGIVKGAALDVFVTEPPENTALLNHRRTVVTPHLGASTTEAQQKVAVSVSKEIIEYFIDNKITHAVNAPRVSSSVNEELKPYMSIVKHLGQFGIQLLDAPPQEIKLKYHGDIAVDDTSILTRTFVTHLLEPHFGEEVNIINALYYLNELDVTYKVEKKAKADGYTNYLEIELINGNEHVTLGASTIPGYGERLVKINDYPIDFKPEENILIIEHTDRPGIIGELGALLGEHQVNIASMQLARLSKEGDAMVLFTLDNPPAEETHRKIEDIMNIHKVHTIQLKN</sequence>
<organism evidence="12 13">
    <name type="scientific">Jeotgalicoccus aerolatus</name>
    <dbReference type="NCBI Taxonomy" id="709510"/>
    <lineage>
        <taxon>Bacteria</taxon>
        <taxon>Bacillati</taxon>
        <taxon>Bacillota</taxon>
        <taxon>Bacilli</taxon>
        <taxon>Bacillales</taxon>
        <taxon>Staphylococcaceae</taxon>
        <taxon>Jeotgalicoccus</taxon>
    </lineage>
</organism>
<evidence type="ECO:0000256" key="3">
    <source>
        <dbReference type="ARBA" id="ARBA00005854"/>
    </source>
</evidence>
<dbReference type="InterPro" id="IPR002912">
    <property type="entry name" value="ACT_dom"/>
</dbReference>
<comment type="catalytic activity">
    <reaction evidence="7">
        <text>(R)-2-hydroxyglutarate + NAD(+) = 2-oxoglutarate + NADH + H(+)</text>
        <dbReference type="Rhea" id="RHEA:49612"/>
        <dbReference type="ChEBI" id="CHEBI:15378"/>
        <dbReference type="ChEBI" id="CHEBI:15801"/>
        <dbReference type="ChEBI" id="CHEBI:16810"/>
        <dbReference type="ChEBI" id="CHEBI:57540"/>
        <dbReference type="ChEBI" id="CHEBI:57945"/>
        <dbReference type="EC" id="1.1.1.399"/>
    </reaction>
</comment>
<evidence type="ECO:0000313" key="12">
    <source>
        <dbReference type="EMBL" id="SDJ85934.1"/>
    </source>
</evidence>
<keyword evidence="10" id="KW-0718">Serine biosynthesis</keyword>
<evidence type="ECO:0000256" key="2">
    <source>
        <dbReference type="ARBA" id="ARBA00005216"/>
    </source>
</evidence>
<dbReference type="InterPro" id="IPR036291">
    <property type="entry name" value="NAD(P)-bd_dom_sf"/>
</dbReference>
<dbReference type="AlphaFoldDB" id="A0A1G8X680"/>
<evidence type="ECO:0000256" key="1">
    <source>
        <dbReference type="ARBA" id="ARBA00003800"/>
    </source>
</evidence>
<dbReference type="InterPro" id="IPR045865">
    <property type="entry name" value="ACT-like_dom_sf"/>
</dbReference>
<dbReference type="InterPro" id="IPR006236">
    <property type="entry name" value="PGDH"/>
</dbReference>
<dbReference type="RefSeq" id="WP_092595674.1">
    <property type="nucleotide sequence ID" value="NZ_FNFI01000003.1"/>
</dbReference>
<dbReference type="NCBIfam" id="TIGR01327">
    <property type="entry name" value="PGDH"/>
    <property type="match status" value="1"/>
</dbReference>
<dbReference type="InterPro" id="IPR045626">
    <property type="entry name" value="PGDH_ASB_dom"/>
</dbReference>
<comment type="pathway">
    <text evidence="2 10">Amino-acid biosynthesis; L-serine biosynthesis; L-serine from 3-phospho-D-glycerate: step 1/3.</text>
</comment>
<accession>A0A1G8X680</accession>
<name>A0A1G8X680_9STAP</name>
<evidence type="ECO:0000259" key="11">
    <source>
        <dbReference type="PROSITE" id="PS51671"/>
    </source>
</evidence>
<dbReference type="SUPFAM" id="SSF55021">
    <property type="entry name" value="ACT-like"/>
    <property type="match status" value="1"/>
</dbReference>
<evidence type="ECO:0000313" key="13">
    <source>
        <dbReference type="Proteomes" id="UP000242700"/>
    </source>
</evidence>
<dbReference type="SUPFAM" id="SSF51735">
    <property type="entry name" value="NAD(P)-binding Rossmann-fold domains"/>
    <property type="match status" value="1"/>
</dbReference>
<dbReference type="EMBL" id="FNFI01000003">
    <property type="protein sequence ID" value="SDJ85934.1"/>
    <property type="molecule type" value="Genomic_DNA"/>
</dbReference>
<dbReference type="Gene3D" id="3.40.50.720">
    <property type="entry name" value="NAD(P)-binding Rossmann-like Domain"/>
    <property type="match status" value="2"/>
</dbReference>
<dbReference type="InterPro" id="IPR006139">
    <property type="entry name" value="D-isomer_2_OHA_DH_cat_dom"/>
</dbReference>
<dbReference type="Pfam" id="PF02826">
    <property type="entry name" value="2-Hacid_dh_C"/>
    <property type="match status" value="1"/>
</dbReference>
<evidence type="ECO:0000256" key="5">
    <source>
        <dbReference type="ARBA" id="ARBA00023002"/>
    </source>
</evidence>
<keyword evidence="6 10" id="KW-0520">NAD</keyword>
<dbReference type="OrthoDB" id="9805416at2"/>
<dbReference type="InterPro" id="IPR006140">
    <property type="entry name" value="D-isomer_DH_NAD-bd"/>
</dbReference>
<protein>
    <recommendedName>
        <fullName evidence="4 10">D-3-phosphoglycerate dehydrogenase</fullName>
        <ecNumber evidence="10">1.1.1.95</ecNumber>
    </recommendedName>
</protein>
<feature type="domain" description="ACT" evidence="11">
    <location>
        <begin position="458"/>
        <end position="530"/>
    </location>
</feature>
<evidence type="ECO:0000256" key="6">
    <source>
        <dbReference type="ARBA" id="ARBA00023027"/>
    </source>
</evidence>
<dbReference type="Proteomes" id="UP000242700">
    <property type="component" value="Unassembled WGS sequence"/>
</dbReference>
<dbReference type="SUPFAM" id="SSF143548">
    <property type="entry name" value="Serine metabolism enzymes domain"/>
    <property type="match status" value="1"/>
</dbReference>
<dbReference type="SUPFAM" id="SSF52283">
    <property type="entry name" value="Formate/glycerate dehydrogenase catalytic domain-like"/>
    <property type="match status" value="1"/>
</dbReference>
<evidence type="ECO:0000256" key="8">
    <source>
        <dbReference type="ARBA" id="ARBA00048731"/>
    </source>
</evidence>
<dbReference type="GO" id="GO:0004617">
    <property type="term" value="F:phosphoglycerate dehydrogenase activity"/>
    <property type="evidence" value="ECO:0007669"/>
    <property type="project" value="UniProtKB-UniRule"/>
</dbReference>
<comment type="catalytic activity">
    <reaction evidence="8 10">
        <text>(2R)-3-phosphoglycerate + NAD(+) = 3-phosphooxypyruvate + NADH + H(+)</text>
        <dbReference type="Rhea" id="RHEA:12641"/>
        <dbReference type="ChEBI" id="CHEBI:15378"/>
        <dbReference type="ChEBI" id="CHEBI:18110"/>
        <dbReference type="ChEBI" id="CHEBI:57540"/>
        <dbReference type="ChEBI" id="CHEBI:57945"/>
        <dbReference type="ChEBI" id="CHEBI:58272"/>
        <dbReference type="EC" id="1.1.1.95"/>
    </reaction>
</comment>
<dbReference type="InterPro" id="IPR029752">
    <property type="entry name" value="D-isomer_DH_CS1"/>
</dbReference>
<comment type="function">
    <text evidence="1">Catalyzes the reversible oxidation of 3-phospho-D-glycerate to 3-phosphonooxypyruvate, the first step of the phosphorylated L-serine biosynthesis pathway. Also catalyzes the reversible oxidation of 2-hydroxyglutarate to 2-oxoglutarate.</text>
</comment>